<reference evidence="13 14" key="1">
    <citation type="submission" date="2024-08" db="EMBL/GenBank/DDBJ databases">
        <title>Gnathostoma spinigerum genome.</title>
        <authorList>
            <person name="Gonzalez-Bertolin B."/>
            <person name="Monzon S."/>
            <person name="Zaballos A."/>
            <person name="Jimenez P."/>
            <person name="Dekumyoy P."/>
            <person name="Varona S."/>
            <person name="Cuesta I."/>
            <person name="Sumanam S."/>
            <person name="Adisakwattana P."/>
            <person name="Gasser R.B."/>
            <person name="Hernandez-Gonzalez A."/>
            <person name="Young N.D."/>
            <person name="Perteguer M.J."/>
        </authorList>
    </citation>
    <scope>NUCLEOTIDE SEQUENCE [LARGE SCALE GENOMIC DNA]</scope>
    <source>
        <strain evidence="13">AL3</strain>
        <tissue evidence="13">Liver</tissue>
    </source>
</reference>
<protein>
    <recommendedName>
        <fullName evidence="3">Vesicle transport protein USE1</fullName>
    </recommendedName>
    <alternativeName>
        <fullName evidence="11">USE1-like protein</fullName>
    </alternativeName>
</protein>
<keyword evidence="5 12" id="KW-0812">Transmembrane</keyword>
<sequence>MVCVSADEINLQRLLDRSKRLCREDLSKNVWKVSAAVNQLDILFSRLQSDRNLDSDLLMQYGRDVHQIRMVVEAERKKTSEERLRMINLIPSVSPIITSMIYSSDVDQKVDTALRDNQTTGSVEMIKAKSKAVYIADLRKQLLSGTASNTTDEDDLNEIVRREHEKQEELAEELHGLVMSMKQTYSMASNVIKEDNVTLSRMNETVSRNRSNLETEGRRLEEYAYRSWCDFAVLILVLLLFWSFIAMVLVMRVFPKRYSS</sequence>
<keyword evidence="7" id="KW-0931">ER-Golgi transport</keyword>
<keyword evidence="10 12" id="KW-0472">Membrane</keyword>
<dbReference type="AlphaFoldDB" id="A0ABD6EX81"/>
<proteinExistence type="inferred from homology"/>
<dbReference type="CDD" id="cd15860">
    <property type="entry name" value="SNARE_USE1"/>
    <property type="match status" value="1"/>
</dbReference>
<evidence type="ECO:0000256" key="3">
    <source>
        <dbReference type="ARBA" id="ARBA00015843"/>
    </source>
</evidence>
<evidence type="ECO:0000256" key="7">
    <source>
        <dbReference type="ARBA" id="ARBA00022892"/>
    </source>
</evidence>
<evidence type="ECO:0000256" key="10">
    <source>
        <dbReference type="ARBA" id="ARBA00023136"/>
    </source>
</evidence>
<accession>A0ABD6EX81</accession>
<dbReference type="Proteomes" id="UP001608902">
    <property type="component" value="Unassembled WGS sequence"/>
</dbReference>
<gene>
    <name evidence="13" type="ORF">AB6A40_008800</name>
</gene>
<dbReference type="GO" id="GO:0016192">
    <property type="term" value="P:vesicle-mediated transport"/>
    <property type="evidence" value="ECO:0007669"/>
    <property type="project" value="UniProtKB-KW"/>
</dbReference>
<evidence type="ECO:0000256" key="12">
    <source>
        <dbReference type="SAM" id="Phobius"/>
    </source>
</evidence>
<organism evidence="13 14">
    <name type="scientific">Gnathostoma spinigerum</name>
    <dbReference type="NCBI Taxonomy" id="75299"/>
    <lineage>
        <taxon>Eukaryota</taxon>
        <taxon>Metazoa</taxon>
        <taxon>Ecdysozoa</taxon>
        <taxon>Nematoda</taxon>
        <taxon>Chromadorea</taxon>
        <taxon>Rhabditida</taxon>
        <taxon>Spirurina</taxon>
        <taxon>Gnathostomatomorpha</taxon>
        <taxon>Gnathostomatoidea</taxon>
        <taxon>Gnathostomatidae</taxon>
        <taxon>Gnathostoma</taxon>
    </lineage>
</organism>
<dbReference type="InterPro" id="IPR019150">
    <property type="entry name" value="Vesicle_transport_protein_Use1"/>
</dbReference>
<keyword evidence="6" id="KW-0256">Endoplasmic reticulum</keyword>
<dbReference type="GO" id="GO:0015031">
    <property type="term" value="P:protein transport"/>
    <property type="evidence" value="ECO:0007669"/>
    <property type="project" value="UniProtKB-KW"/>
</dbReference>
<evidence type="ECO:0000256" key="8">
    <source>
        <dbReference type="ARBA" id="ARBA00022927"/>
    </source>
</evidence>
<keyword evidence="14" id="KW-1185">Reference proteome</keyword>
<name>A0ABD6EX81_9BILA</name>
<dbReference type="Pfam" id="PF09753">
    <property type="entry name" value="Use1"/>
    <property type="match status" value="1"/>
</dbReference>
<evidence type="ECO:0000256" key="2">
    <source>
        <dbReference type="ARBA" id="ARBA00007891"/>
    </source>
</evidence>
<dbReference type="EMBL" id="JBGFUD010008472">
    <property type="protein sequence ID" value="MFH4982091.1"/>
    <property type="molecule type" value="Genomic_DNA"/>
</dbReference>
<keyword evidence="8" id="KW-0653">Protein transport</keyword>
<comment type="similarity">
    <text evidence="2">Belongs to the USE1 family.</text>
</comment>
<keyword evidence="9 12" id="KW-1133">Transmembrane helix</keyword>
<evidence type="ECO:0000313" key="13">
    <source>
        <dbReference type="EMBL" id="MFH4982091.1"/>
    </source>
</evidence>
<comment type="caution">
    <text evidence="13">The sequence shown here is derived from an EMBL/GenBank/DDBJ whole genome shotgun (WGS) entry which is preliminary data.</text>
</comment>
<dbReference type="GO" id="GO:0005789">
    <property type="term" value="C:endoplasmic reticulum membrane"/>
    <property type="evidence" value="ECO:0007669"/>
    <property type="project" value="UniProtKB-SubCell"/>
</dbReference>
<comment type="subcellular location">
    <subcellularLocation>
        <location evidence="1">Endoplasmic reticulum membrane</location>
        <topology evidence="1">Single-pass type IV membrane protein</topology>
    </subcellularLocation>
</comment>
<evidence type="ECO:0000256" key="11">
    <source>
        <dbReference type="ARBA" id="ARBA00032711"/>
    </source>
</evidence>
<evidence type="ECO:0000256" key="5">
    <source>
        <dbReference type="ARBA" id="ARBA00022692"/>
    </source>
</evidence>
<evidence type="ECO:0000256" key="1">
    <source>
        <dbReference type="ARBA" id="ARBA00004163"/>
    </source>
</evidence>
<keyword evidence="4" id="KW-0813">Transport</keyword>
<evidence type="ECO:0000313" key="14">
    <source>
        <dbReference type="Proteomes" id="UP001608902"/>
    </source>
</evidence>
<dbReference type="PANTHER" id="PTHR13050:SF7">
    <property type="entry name" value="VESICLE TRANSPORT PROTEIN USE1"/>
    <property type="match status" value="1"/>
</dbReference>
<evidence type="ECO:0000256" key="4">
    <source>
        <dbReference type="ARBA" id="ARBA00022448"/>
    </source>
</evidence>
<feature type="transmembrane region" description="Helical" evidence="12">
    <location>
        <begin position="231"/>
        <end position="254"/>
    </location>
</feature>
<evidence type="ECO:0000256" key="6">
    <source>
        <dbReference type="ARBA" id="ARBA00022824"/>
    </source>
</evidence>
<evidence type="ECO:0000256" key="9">
    <source>
        <dbReference type="ARBA" id="ARBA00022989"/>
    </source>
</evidence>
<dbReference type="PANTHER" id="PTHR13050">
    <property type="entry name" value="USE1-LIKE PROTEIN"/>
    <property type="match status" value="1"/>
</dbReference>